<dbReference type="Pfam" id="PF25973">
    <property type="entry name" value="BSH_CzcB"/>
    <property type="match status" value="1"/>
</dbReference>
<reference evidence="4 5" key="1">
    <citation type="submission" date="2016-11" db="EMBL/GenBank/DDBJ databases">
        <authorList>
            <person name="Jaros S."/>
            <person name="Januszkiewicz K."/>
            <person name="Wedrychowicz H."/>
        </authorList>
    </citation>
    <scope>NUCLEOTIDE SEQUENCE [LARGE SCALE GENOMIC DNA]</scope>
    <source>
        <strain evidence="4 5">DSM 18899</strain>
    </source>
</reference>
<dbReference type="Gene3D" id="2.40.30.170">
    <property type="match status" value="1"/>
</dbReference>
<dbReference type="NCBIfam" id="TIGR01730">
    <property type="entry name" value="RND_mfp"/>
    <property type="match status" value="1"/>
</dbReference>
<feature type="domain" description="CusB-like beta-barrel" evidence="2">
    <location>
        <begin position="187"/>
        <end position="257"/>
    </location>
</feature>
<dbReference type="Proteomes" id="UP000186513">
    <property type="component" value="Unassembled WGS sequence"/>
</dbReference>
<evidence type="ECO:0000256" key="1">
    <source>
        <dbReference type="ARBA" id="ARBA00009477"/>
    </source>
</evidence>
<dbReference type="InterPro" id="IPR058792">
    <property type="entry name" value="Beta-barrel_RND_2"/>
</dbReference>
<evidence type="ECO:0000259" key="3">
    <source>
        <dbReference type="Pfam" id="PF25973"/>
    </source>
</evidence>
<dbReference type="EMBL" id="FPKR01000003">
    <property type="protein sequence ID" value="SFZ73426.1"/>
    <property type="molecule type" value="Genomic_DNA"/>
</dbReference>
<sequence>MKRATVLWLLGVIAALAGLLVWFMQPARLVVISPQRGEAVEAVYASGQIEPGVQLPIAPRSAGYVAAVLVHEGDTVRRGQLLLRLQDDDLASGEAELAARSELARRQWERAQGLRAQGFVSQAELDRNHTEYRAAKAALARSQSQRRFLHLSAPADGLILKRDVEVGQFVNMGQPLLYLACCAPLRVVAEVDEEDIGRVQPGQAVLLHADALGEAVLQGEVSEITPKGDPVSRSYRVRMKIAEPARFRVGMTVDANIVLARRPDALLLPRSAVQDQQVWRVRAGRLERVKVLTGAASAEQIEIRSGVATGDAIVASPSDTLAVGQRVRAVRAP</sequence>
<name>A0A1K2HAS8_9NEIS</name>
<comment type="similarity">
    <text evidence="1">Belongs to the membrane fusion protein (MFP) (TC 8.A.1) family.</text>
</comment>
<dbReference type="AlphaFoldDB" id="A0A1K2HAS8"/>
<accession>A0A1K2HAS8</accession>
<proteinExistence type="inferred from homology"/>
<organism evidence="4 5">
    <name type="scientific">Chitinimonas taiwanensis DSM 18899</name>
    <dbReference type="NCBI Taxonomy" id="1121279"/>
    <lineage>
        <taxon>Bacteria</taxon>
        <taxon>Pseudomonadati</taxon>
        <taxon>Pseudomonadota</taxon>
        <taxon>Betaproteobacteria</taxon>
        <taxon>Neisseriales</taxon>
        <taxon>Chitinibacteraceae</taxon>
        <taxon>Chitinimonas</taxon>
    </lineage>
</organism>
<dbReference type="Pfam" id="PF25954">
    <property type="entry name" value="Beta-barrel_RND_2"/>
    <property type="match status" value="1"/>
</dbReference>
<evidence type="ECO:0000313" key="5">
    <source>
        <dbReference type="Proteomes" id="UP000186513"/>
    </source>
</evidence>
<dbReference type="InterPro" id="IPR058647">
    <property type="entry name" value="BSH_CzcB-like"/>
</dbReference>
<protein>
    <submittedName>
        <fullName evidence="4">RND family efflux transporter, MFP subunit</fullName>
    </submittedName>
</protein>
<dbReference type="Gene3D" id="1.10.287.470">
    <property type="entry name" value="Helix hairpin bin"/>
    <property type="match status" value="1"/>
</dbReference>
<dbReference type="GO" id="GO:0015562">
    <property type="term" value="F:efflux transmembrane transporter activity"/>
    <property type="evidence" value="ECO:0007669"/>
    <property type="project" value="TreeGrafter"/>
</dbReference>
<dbReference type="GO" id="GO:1990281">
    <property type="term" value="C:efflux pump complex"/>
    <property type="evidence" value="ECO:0007669"/>
    <property type="project" value="TreeGrafter"/>
</dbReference>
<evidence type="ECO:0000313" key="4">
    <source>
        <dbReference type="EMBL" id="SFZ73426.1"/>
    </source>
</evidence>
<dbReference type="Gene3D" id="2.40.50.100">
    <property type="match status" value="1"/>
</dbReference>
<dbReference type="PANTHER" id="PTHR30469">
    <property type="entry name" value="MULTIDRUG RESISTANCE PROTEIN MDTA"/>
    <property type="match status" value="1"/>
</dbReference>
<evidence type="ECO:0000259" key="2">
    <source>
        <dbReference type="Pfam" id="PF25954"/>
    </source>
</evidence>
<dbReference type="SUPFAM" id="SSF111369">
    <property type="entry name" value="HlyD-like secretion proteins"/>
    <property type="match status" value="1"/>
</dbReference>
<dbReference type="RefSeq" id="WP_175545551.1">
    <property type="nucleotide sequence ID" value="NZ_FPKR01000003.1"/>
</dbReference>
<dbReference type="Gene3D" id="2.40.420.20">
    <property type="match status" value="1"/>
</dbReference>
<dbReference type="STRING" id="1121279.SAMN02745887_00818"/>
<dbReference type="InterPro" id="IPR006143">
    <property type="entry name" value="RND_pump_MFP"/>
</dbReference>
<dbReference type="PANTHER" id="PTHR30469:SF15">
    <property type="entry name" value="HLYD FAMILY OF SECRETION PROTEINS"/>
    <property type="match status" value="1"/>
</dbReference>
<keyword evidence="5" id="KW-1185">Reference proteome</keyword>
<feature type="domain" description="CzcB-like barrel-sandwich hybrid" evidence="3">
    <location>
        <begin position="57"/>
        <end position="176"/>
    </location>
</feature>
<gene>
    <name evidence="4" type="ORF">SAMN02745887_00818</name>
</gene>